<dbReference type="PANTHER" id="PTHR10159">
    <property type="entry name" value="DUAL SPECIFICITY PROTEIN PHOSPHATASE"/>
    <property type="match status" value="1"/>
</dbReference>
<dbReference type="PROSITE" id="PS50054">
    <property type="entry name" value="TYR_PHOSPHATASE_DUAL"/>
    <property type="match status" value="1"/>
</dbReference>
<dbReference type="AlphaFoldDB" id="A0A9W8E1Q7"/>
<dbReference type="InterPro" id="IPR020422">
    <property type="entry name" value="TYR_PHOSPHATASE_DUAL_dom"/>
</dbReference>
<evidence type="ECO:0000259" key="6">
    <source>
        <dbReference type="PROSITE" id="PS50056"/>
    </source>
</evidence>
<comment type="similarity">
    <text evidence="1">Belongs to the protein-tyrosine phosphatase family. Non-receptor class dual specificity subfamily.</text>
</comment>
<dbReference type="Gene3D" id="3.90.190.10">
    <property type="entry name" value="Protein tyrosine phosphatase superfamily"/>
    <property type="match status" value="1"/>
</dbReference>
<dbReference type="SUPFAM" id="SSF52799">
    <property type="entry name" value="(Phosphotyrosine protein) phosphatases II"/>
    <property type="match status" value="1"/>
</dbReference>
<organism evidence="7 8">
    <name type="scientific">Dispira parvispora</name>
    <dbReference type="NCBI Taxonomy" id="1520584"/>
    <lineage>
        <taxon>Eukaryota</taxon>
        <taxon>Fungi</taxon>
        <taxon>Fungi incertae sedis</taxon>
        <taxon>Zoopagomycota</taxon>
        <taxon>Kickxellomycotina</taxon>
        <taxon>Dimargaritomycetes</taxon>
        <taxon>Dimargaritales</taxon>
        <taxon>Dimargaritaceae</taxon>
        <taxon>Dispira</taxon>
    </lineage>
</organism>
<dbReference type="GO" id="GO:0004725">
    <property type="term" value="F:protein tyrosine phosphatase activity"/>
    <property type="evidence" value="ECO:0007669"/>
    <property type="project" value="UniProtKB-EC"/>
</dbReference>
<dbReference type="CDD" id="cd14498">
    <property type="entry name" value="DSP"/>
    <property type="match status" value="1"/>
</dbReference>
<evidence type="ECO:0000256" key="3">
    <source>
        <dbReference type="ARBA" id="ARBA00022801"/>
    </source>
</evidence>
<keyword evidence="3" id="KW-0378">Hydrolase</keyword>
<dbReference type="InterPro" id="IPR000340">
    <property type="entry name" value="Dual-sp_phosphatase_cat-dom"/>
</dbReference>
<evidence type="ECO:0000256" key="1">
    <source>
        <dbReference type="ARBA" id="ARBA00008601"/>
    </source>
</evidence>
<reference evidence="7" key="1">
    <citation type="submission" date="2022-07" db="EMBL/GenBank/DDBJ databases">
        <title>Phylogenomic reconstructions and comparative analyses of Kickxellomycotina fungi.</title>
        <authorList>
            <person name="Reynolds N.K."/>
            <person name="Stajich J.E."/>
            <person name="Barry K."/>
            <person name="Grigoriev I.V."/>
            <person name="Crous P."/>
            <person name="Smith M.E."/>
        </authorList>
    </citation>
    <scope>NUCLEOTIDE SEQUENCE</scope>
    <source>
        <strain evidence="7">RSA 1196</strain>
    </source>
</reference>
<evidence type="ECO:0000259" key="5">
    <source>
        <dbReference type="PROSITE" id="PS50054"/>
    </source>
</evidence>
<evidence type="ECO:0000256" key="2">
    <source>
        <dbReference type="ARBA" id="ARBA00013064"/>
    </source>
</evidence>
<dbReference type="EMBL" id="JANBPY010000887">
    <property type="protein sequence ID" value="KAJ1962994.1"/>
    <property type="molecule type" value="Genomic_DNA"/>
</dbReference>
<dbReference type="GO" id="GO:0005737">
    <property type="term" value="C:cytoplasm"/>
    <property type="evidence" value="ECO:0007669"/>
    <property type="project" value="TreeGrafter"/>
</dbReference>
<dbReference type="PANTHER" id="PTHR10159:SF519">
    <property type="entry name" value="DUAL SPECIFICITY PROTEIN PHOSPHATASE MPK3"/>
    <property type="match status" value="1"/>
</dbReference>
<evidence type="ECO:0000313" key="8">
    <source>
        <dbReference type="Proteomes" id="UP001150925"/>
    </source>
</evidence>
<feature type="domain" description="Tyrosine-protein phosphatase" evidence="5">
    <location>
        <begin position="1"/>
        <end position="81"/>
    </location>
</feature>
<proteinExistence type="inferred from homology"/>
<dbReference type="InterPro" id="IPR000387">
    <property type="entry name" value="Tyr_Pase_dom"/>
</dbReference>
<dbReference type="OrthoDB" id="2017893at2759"/>
<feature type="non-terminal residue" evidence="7">
    <location>
        <position position="115"/>
    </location>
</feature>
<dbReference type="Pfam" id="PF00782">
    <property type="entry name" value="DSPc"/>
    <property type="match status" value="1"/>
</dbReference>
<dbReference type="Proteomes" id="UP001150925">
    <property type="component" value="Unassembled WGS sequence"/>
</dbReference>
<dbReference type="InterPro" id="IPR029021">
    <property type="entry name" value="Prot-tyrosine_phosphatase-like"/>
</dbReference>
<evidence type="ECO:0000313" key="7">
    <source>
        <dbReference type="EMBL" id="KAJ1962994.1"/>
    </source>
</evidence>
<protein>
    <recommendedName>
        <fullName evidence="2">protein-tyrosine-phosphatase</fullName>
        <ecNumber evidence="2">3.1.3.48</ecNumber>
    </recommendedName>
</protein>
<accession>A0A9W8E1Q7</accession>
<keyword evidence="4" id="KW-0904">Protein phosphatase</keyword>
<feature type="domain" description="Tyrosine specific protein phosphatases" evidence="6">
    <location>
        <begin position="1"/>
        <end position="70"/>
    </location>
</feature>
<dbReference type="GO" id="GO:0043409">
    <property type="term" value="P:negative regulation of MAPK cascade"/>
    <property type="evidence" value="ECO:0007669"/>
    <property type="project" value="TreeGrafter"/>
</dbReference>
<evidence type="ECO:0000256" key="4">
    <source>
        <dbReference type="ARBA" id="ARBA00022912"/>
    </source>
</evidence>
<dbReference type="PROSITE" id="PS50056">
    <property type="entry name" value="TYR_PHOSPHATASE_2"/>
    <property type="match status" value="1"/>
</dbReference>
<keyword evidence="8" id="KW-1185">Reference proteome</keyword>
<comment type="caution">
    <text evidence="7">The sequence shown here is derived from an EMBL/GenBank/DDBJ whole genome shotgun (WGS) entry which is preliminary data.</text>
</comment>
<gene>
    <name evidence="7" type="ORF">IWQ62_003355</name>
</gene>
<dbReference type="EC" id="3.1.3.48" evidence="2"/>
<name>A0A9W8E1Q7_9FUNG</name>
<sequence>MRFFPATYKFIDNAISKGGIVLVHSGMGKSRGPTIVIAYLMQRLKLGWEEARLLIMKKRPGILPNIEFQEQLNQFQRSIIQNLSPVKKDEPHSPAKLIYGTMVKMIPYVWENGKE</sequence>
<dbReference type="SMART" id="SM00195">
    <property type="entry name" value="DSPc"/>
    <property type="match status" value="1"/>
</dbReference>